<dbReference type="EMBL" id="CP040803">
    <property type="protein sequence ID" value="QEM31532.1"/>
    <property type="molecule type" value="Genomic_DNA"/>
</dbReference>
<name>A0AB37CIQ7_STRSL</name>
<dbReference type="InterPro" id="IPR018760">
    <property type="entry name" value="DUF2326"/>
</dbReference>
<keyword evidence="2" id="KW-0614">Plasmid</keyword>
<protein>
    <submittedName>
        <fullName evidence="2">DUF2326 domain-containing protein</fullName>
    </submittedName>
</protein>
<feature type="domain" description="DUF2326" evidence="1">
    <location>
        <begin position="16"/>
        <end position="128"/>
    </location>
</feature>
<gene>
    <name evidence="2" type="ORF">FHI56_00625</name>
</gene>
<reference evidence="2 3" key="1">
    <citation type="submission" date="2019-06" db="EMBL/GenBank/DDBJ databases">
        <title>Complete genome sequence of Streptococcus salivarius LAB813.</title>
        <authorList>
            <person name="Levesque C.M."/>
            <person name="Gong S.-G."/>
            <person name="Dufour D."/>
            <person name="Barbour A."/>
        </authorList>
    </citation>
    <scope>NUCLEOTIDE SEQUENCE [LARGE SCALE GENOMIC DNA]</scope>
    <source>
        <strain evidence="2 3">LAB813</strain>
        <plasmid evidence="3">psal813</plasmid>
    </source>
</reference>
<organism evidence="2 3">
    <name type="scientific">Streptococcus salivarius</name>
    <dbReference type="NCBI Taxonomy" id="1304"/>
    <lineage>
        <taxon>Bacteria</taxon>
        <taxon>Bacillati</taxon>
        <taxon>Bacillota</taxon>
        <taxon>Bacilli</taxon>
        <taxon>Lactobacillales</taxon>
        <taxon>Streptococcaceae</taxon>
        <taxon>Streptococcus</taxon>
    </lineage>
</organism>
<dbReference type="Proteomes" id="UP000322622">
    <property type="component" value="Plasmid pSAL813"/>
</dbReference>
<geneLocation type="plasmid" evidence="3">
    <name>psal813</name>
</geneLocation>
<evidence type="ECO:0000313" key="3">
    <source>
        <dbReference type="Proteomes" id="UP000322622"/>
    </source>
</evidence>
<evidence type="ECO:0000313" key="2">
    <source>
        <dbReference type="EMBL" id="QEM31532.1"/>
    </source>
</evidence>
<dbReference type="Pfam" id="PF10088">
    <property type="entry name" value="DUF2326"/>
    <property type="match status" value="1"/>
</dbReference>
<accession>A0AB37CIQ7</accession>
<sequence length="138" mass="15793">MREFNDFLYPDIRKAPQIILRTYNSYSFYTPDDDGTGTKFKGMILYDLAILYLTNLPALAHDSLLLSNISYQATEALLKLYDQSKSLNKQVFLSFDKAISYYPEANHLLSENTVLRLSSNGNELYGISWNKGKNSDEV</sequence>
<evidence type="ECO:0000259" key="1">
    <source>
        <dbReference type="Pfam" id="PF10088"/>
    </source>
</evidence>
<dbReference type="AlphaFoldDB" id="A0AB37CIQ7"/>
<proteinExistence type="predicted"/>